<gene>
    <name evidence="1" type="ORF">AB0763_07720</name>
</gene>
<sequence>MTINSSSSRHHQTSHAVQCDIDHALELQHIWLEIQAQRWHQIERFLWPLFCYRHGYVTNKGKPCLTSAKARLRRSDNALKSDSVTMIALVPFKAIIGELKKHEKDGNLSFSRMQRVLLHLLDYRLISAAEWQTLISLGLQHQMPALWYQQKNVNLEIRMALADITFHQSH</sequence>
<dbReference type="RefSeq" id="WP_306100174.1">
    <property type="nucleotide sequence ID" value="NZ_CP162601.1"/>
</dbReference>
<dbReference type="KEGG" id="vih:AB0763_07720"/>
<protein>
    <submittedName>
        <fullName evidence="1">Uncharacterized protein</fullName>
    </submittedName>
</protein>
<accession>A0AB39H6T1</accession>
<evidence type="ECO:0000313" key="1">
    <source>
        <dbReference type="EMBL" id="XDK24116.1"/>
    </source>
</evidence>
<dbReference type="AlphaFoldDB" id="A0AB39H6T1"/>
<proteinExistence type="predicted"/>
<dbReference type="EMBL" id="CP162601">
    <property type="protein sequence ID" value="XDK24116.1"/>
    <property type="molecule type" value="Genomic_DNA"/>
</dbReference>
<organism evidence="1">
    <name type="scientific">Vibrio sp. HB236076</name>
    <dbReference type="NCBI Taxonomy" id="3232307"/>
    <lineage>
        <taxon>Bacteria</taxon>
        <taxon>Pseudomonadati</taxon>
        <taxon>Pseudomonadota</taxon>
        <taxon>Gammaproteobacteria</taxon>
        <taxon>Vibrionales</taxon>
        <taxon>Vibrionaceae</taxon>
        <taxon>Vibrio</taxon>
    </lineage>
</organism>
<name>A0AB39H6T1_9VIBR</name>
<reference evidence="1" key="1">
    <citation type="submission" date="2024-07" db="EMBL/GenBank/DDBJ databases">
        <title>Genome Analysis of a Potential Novel Vibrio Species Secreting pH- and Thermo-stable Alginate Lyase and its Application in Producing Alginate Oligosaccharides.</title>
        <authorList>
            <person name="Huang H."/>
            <person name="Bao K."/>
        </authorList>
    </citation>
    <scope>NUCLEOTIDE SEQUENCE</scope>
    <source>
        <strain evidence="1">HB236076</strain>
    </source>
</reference>